<protein>
    <submittedName>
        <fullName evidence="1">Uncharacterized protein</fullName>
    </submittedName>
</protein>
<dbReference type="OrthoDB" id="10525121at2759"/>
<comment type="caution">
    <text evidence="1">The sequence shown here is derived from an EMBL/GenBank/DDBJ whole genome shotgun (WGS) entry which is preliminary data.</text>
</comment>
<sequence length="103" mass="11241">MSSSLGTMLGPALRLLKATGEADETLSGMPRPQELALWDMNIAHHRSSLTIGIVTRKSTPIGRLNFAIEQKNAAEEYASTHFYSSYPSNSFQGNQSTSQGRPQ</sequence>
<organism evidence="1 2">
    <name type="scientific">Hymenoscyphus albidus</name>
    <dbReference type="NCBI Taxonomy" id="595503"/>
    <lineage>
        <taxon>Eukaryota</taxon>
        <taxon>Fungi</taxon>
        <taxon>Dikarya</taxon>
        <taxon>Ascomycota</taxon>
        <taxon>Pezizomycotina</taxon>
        <taxon>Leotiomycetes</taxon>
        <taxon>Helotiales</taxon>
        <taxon>Helotiaceae</taxon>
        <taxon>Hymenoscyphus</taxon>
    </lineage>
</organism>
<dbReference type="AlphaFoldDB" id="A0A9N9LP80"/>
<evidence type="ECO:0000313" key="1">
    <source>
        <dbReference type="EMBL" id="CAG8976675.1"/>
    </source>
</evidence>
<keyword evidence="2" id="KW-1185">Reference proteome</keyword>
<dbReference type="EMBL" id="CAJVRM010000185">
    <property type="protein sequence ID" value="CAG8976675.1"/>
    <property type="molecule type" value="Genomic_DNA"/>
</dbReference>
<dbReference type="Proteomes" id="UP000701801">
    <property type="component" value="Unassembled WGS sequence"/>
</dbReference>
<proteinExistence type="predicted"/>
<accession>A0A9N9LP80</accession>
<reference evidence="1" key="1">
    <citation type="submission" date="2021-07" db="EMBL/GenBank/DDBJ databases">
        <authorList>
            <person name="Durling M."/>
        </authorList>
    </citation>
    <scope>NUCLEOTIDE SEQUENCE</scope>
</reference>
<name>A0A9N9LP80_9HELO</name>
<evidence type="ECO:0000313" key="2">
    <source>
        <dbReference type="Proteomes" id="UP000701801"/>
    </source>
</evidence>
<gene>
    <name evidence="1" type="ORF">HYALB_00012067</name>
</gene>